<organism evidence="2 3">
    <name type="scientific">Diploptera punctata</name>
    <name type="common">Pacific beetle cockroach</name>
    <dbReference type="NCBI Taxonomy" id="6984"/>
    <lineage>
        <taxon>Eukaryota</taxon>
        <taxon>Metazoa</taxon>
        <taxon>Ecdysozoa</taxon>
        <taxon>Arthropoda</taxon>
        <taxon>Hexapoda</taxon>
        <taxon>Insecta</taxon>
        <taxon>Pterygota</taxon>
        <taxon>Neoptera</taxon>
        <taxon>Polyneoptera</taxon>
        <taxon>Dictyoptera</taxon>
        <taxon>Blattodea</taxon>
        <taxon>Blaberoidea</taxon>
        <taxon>Blaberidae</taxon>
        <taxon>Diplopterinae</taxon>
        <taxon>Diploptera</taxon>
    </lineage>
</organism>
<dbReference type="PANTHER" id="PTHR15922:SF2">
    <property type="entry name" value="NBAS SUBUNIT OF NRZ TETHERING COMPLEX"/>
    <property type="match status" value="1"/>
</dbReference>
<keyword evidence="3" id="KW-1185">Reference proteome</keyword>
<dbReference type="GO" id="GO:0006890">
    <property type="term" value="P:retrograde vesicle-mediated transport, Golgi to endoplasmic reticulum"/>
    <property type="evidence" value="ECO:0007669"/>
    <property type="project" value="TreeGrafter"/>
</dbReference>
<reference evidence="2" key="2">
    <citation type="submission" date="2023-05" db="EMBL/GenBank/DDBJ databases">
        <authorList>
            <person name="Fouks B."/>
        </authorList>
    </citation>
    <scope>NUCLEOTIDE SEQUENCE</scope>
    <source>
        <strain evidence="2">Stay&amp;Tobe</strain>
        <tissue evidence="2">Testes</tissue>
    </source>
</reference>
<evidence type="ECO:0000313" key="3">
    <source>
        <dbReference type="Proteomes" id="UP001233999"/>
    </source>
</evidence>
<gene>
    <name evidence="2" type="ORF">L9F63_003943</name>
</gene>
<dbReference type="GO" id="GO:0070939">
    <property type="term" value="C:Dsl1/NZR complex"/>
    <property type="evidence" value="ECO:0007669"/>
    <property type="project" value="TreeGrafter"/>
</dbReference>
<dbReference type="Pfam" id="PF15492">
    <property type="entry name" value="Nbas_N"/>
    <property type="match status" value="1"/>
</dbReference>
<reference evidence="2" key="1">
    <citation type="journal article" date="2023" name="IScience">
        <title>Live-bearing cockroach genome reveals convergent evolutionary mechanisms linked to viviparity in insects and beyond.</title>
        <authorList>
            <person name="Fouks B."/>
            <person name="Harrison M.C."/>
            <person name="Mikhailova A.A."/>
            <person name="Marchal E."/>
            <person name="English S."/>
            <person name="Carruthers M."/>
            <person name="Jennings E.C."/>
            <person name="Chiamaka E.L."/>
            <person name="Frigard R.A."/>
            <person name="Pippel M."/>
            <person name="Attardo G.M."/>
            <person name="Benoit J.B."/>
            <person name="Bornberg-Bauer E."/>
            <person name="Tobe S.S."/>
        </authorList>
    </citation>
    <scope>NUCLEOTIDE SEQUENCE</scope>
    <source>
        <strain evidence="2">Stay&amp;Tobe</strain>
    </source>
</reference>
<dbReference type="InterPro" id="IPR015943">
    <property type="entry name" value="WD40/YVTN_repeat-like_dom_sf"/>
</dbReference>
<dbReference type="Gene3D" id="2.130.10.10">
    <property type="entry name" value="YVTN repeat-like/Quinoprotein amine dehydrogenase"/>
    <property type="match status" value="2"/>
</dbReference>
<comment type="caution">
    <text evidence="2">The sequence shown here is derived from an EMBL/GenBank/DDBJ whole genome shotgun (WGS) entry which is preliminary data.</text>
</comment>
<dbReference type="InterPro" id="IPR036322">
    <property type="entry name" value="WD40_repeat_dom_sf"/>
</dbReference>
<feature type="domain" description="Neuroblastoma-amplified sequence N-terminal" evidence="1">
    <location>
        <begin position="78"/>
        <end position="353"/>
    </location>
</feature>
<name>A0AAD7ZGU1_DIPPU</name>
<dbReference type="Proteomes" id="UP001233999">
    <property type="component" value="Unassembled WGS sequence"/>
</dbReference>
<accession>A0AAD7ZGU1</accession>
<dbReference type="SUPFAM" id="SSF50978">
    <property type="entry name" value="WD40 repeat-like"/>
    <property type="match status" value="1"/>
</dbReference>
<dbReference type="PANTHER" id="PTHR15922">
    <property type="entry name" value="NEUROBLASTOMA-AMPLIFIED SEQUENCE"/>
    <property type="match status" value="1"/>
</dbReference>
<dbReference type="GO" id="GO:0000149">
    <property type="term" value="F:SNARE binding"/>
    <property type="evidence" value="ECO:0007669"/>
    <property type="project" value="TreeGrafter"/>
</dbReference>
<evidence type="ECO:0000259" key="1">
    <source>
        <dbReference type="Pfam" id="PF15492"/>
    </source>
</evidence>
<evidence type="ECO:0000313" key="2">
    <source>
        <dbReference type="EMBL" id="KAJ9580389.1"/>
    </source>
</evidence>
<dbReference type="InterPro" id="IPR029145">
    <property type="entry name" value="NBAS_N"/>
</dbReference>
<proteinExistence type="predicted"/>
<sequence>MTDTNNTETSDSYDDCILYELLVYSEWKQDPEVLIKYSRGNDIGISYQQDSAKYILQYFRKQNLNDEVRRILLRQLPWQFAVGEGGKVVAILQDTVLEIRTSRDEYSSIIGKASIAKDSIPQYRKLSWSPDCSMLAVGHSNGVVSFYDLLGSNLFNIYPQKFQENQQQQDKNKSLVYLGFIQSRRRSPKWSAELILVDYEGNLHCYLVSPTDGYQESHSFSFAQHYPHGITAVSYHPIHNMLFIAGPSSIKNLDSLKEHGSFMGLSTWRLLNDYPYCTLALSTDEEQAIWQAQKSWWNWMPSVTVKNRSTIIFKMQVSPGGKFLACLHSCGSFSIWHLPAIRMKENRDDLHQHNYVYSSKNAYQSIGYPHGLSEIVIFFCEWW</sequence>
<feature type="non-terminal residue" evidence="2">
    <location>
        <position position="1"/>
    </location>
</feature>
<dbReference type="AlphaFoldDB" id="A0AAD7ZGU1"/>
<protein>
    <recommendedName>
        <fullName evidence="1">Neuroblastoma-amplified sequence N-terminal domain-containing protein</fullName>
    </recommendedName>
</protein>
<dbReference type="EMBL" id="JASPKZ010008341">
    <property type="protein sequence ID" value="KAJ9580389.1"/>
    <property type="molecule type" value="Genomic_DNA"/>
</dbReference>